<comment type="caution">
    <text evidence="2">The sequence shown here is derived from an EMBL/GenBank/DDBJ whole genome shotgun (WGS) entry which is preliminary data.</text>
</comment>
<organism evidence="2 3">
    <name type="scientific">Leucocoprinus birnbaumii</name>
    <dbReference type="NCBI Taxonomy" id="56174"/>
    <lineage>
        <taxon>Eukaryota</taxon>
        <taxon>Fungi</taxon>
        <taxon>Dikarya</taxon>
        <taxon>Basidiomycota</taxon>
        <taxon>Agaricomycotina</taxon>
        <taxon>Agaricomycetes</taxon>
        <taxon>Agaricomycetidae</taxon>
        <taxon>Agaricales</taxon>
        <taxon>Agaricineae</taxon>
        <taxon>Agaricaceae</taxon>
        <taxon>Leucocoprinus</taxon>
    </lineage>
</organism>
<dbReference type="Proteomes" id="UP001213000">
    <property type="component" value="Unassembled WGS sequence"/>
</dbReference>
<evidence type="ECO:0000313" key="2">
    <source>
        <dbReference type="EMBL" id="KAJ3574154.1"/>
    </source>
</evidence>
<evidence type="ECO:0000259" key="1">
    <source>
        <dbReference type="Pfam" id="PF13358"/>
    </source>
</evidence>
<reference evidence="2" key="1">
    <citation type="submission" date="2022-07" db="EMBL/GenBank/DDBJ databases">
        <title>Genome Sequence of Leucocoprinus birnbaumii.</title>
        <authorList>
            <person name="Buettner E."/>
        </authorList>
    </citation>
    <scope>NUCLEOTIDE SEQUENCE</scope>
    <source>
        <strain evidence="2">VT141</strain>
    </source>
</reference>
<dbReference type="GO" id="GO:0003676">
    <property type="term" value="F:nucleic acid binding"/>
    <property type="evidence" value="ECO:0007669"/>
    <property type="project" value="InterPro"/>
</dbReference>
<dbReference type="Pfam" id="PF13358">
    <property type="entry name" value="DDE_3"/>
    <property type="match status" value="1"/>
</dbReference>
<dbReference type="AlphaFoldDB" id="A0AAD5VZ30"/>
<protein>
    <recommendedName>
        <fullName evidence="1">Tc1-like transposase DDE domain-containing protein</fullName>
    </recommendedName>
</protein>
<dbReference type="InterPro" id="IPR038717">
    <property type="entry name" value="Tc1-like_DDE_dom"/>
</dbReference>
<sequence length="158" mass="17725">MVWGCIVDGKKGPLVVLDYPGGKGGGMTSACYRDQVLDPVLKDFYHQVAHERGRALFQQDNALSHKSRATLSWLNENRITRFPHPASSPDLNPIEGVWHELKEIVRHSPHPPTSVGTLKKAVLSAWDTLSIDSINKYTQSMERRVESVLRARGGHTRF</sequence>
<keyword evidence="3" id="KW-1185">Reference proteome</keyword>
<evidence type="ECO:0000313" key="3">
    <source>
        <dbReference type="Proteomes" id="UP001213000"/>
    </source>
</evidence>
<proteinExistence type="predicted"/>
<name>A0AAD5VZ30_9AGAR</name>
<dbReference type="InterPro" id="IPR036397">
    <property type="entry name" value="RNaseH_sf"/>
</dbReference>
<dbReference type="Gene3D" id="3.30.420.10">
    <property type="entry name" value="Ribonuclease H-like superfamily/Ribonuclease H"/>
    <property type="match status" value="1"/>
</dbReference>
<accession>A0AAD5VZ30</accession>
<dbReference type="EMBL" id="JANIEX010000078">
    <property type="protein sequence ID" value="KAJ3574154.1"/>
    <property type="molecule type" value="Genomic_DNA"/>
</dbReference>
<feature type="domain" description="Tc1-like transposase DDE" evidence="1">
    <location>
        <begin position="52"/>
        <end position="108"/>
    </location>
</feature>
<gene>
    <name evidence="2" type="ORF">NP233_g1951</name>
</gene>